<feature type="region of interest" description="Disordered" evidence="8">
    <location>
        <begin position="355"/>
        <end position="374"/>
    </location>
</feature>
<organism evidence="11 12">
    <name type="scientific">Monosiga brevicollis</name>
    <name type="common">Choanoflagellate</name>
    <dbReference type="NCBI Taxonomy" id="81824"/>
    <lineage>
        <taxon>Eukaryota</taxon>
        <taxon>Choanoflagellata</taxon>
        <taxon>Craspedida</taxon>
        <taxon>Salpingoecidae</taxon>
        <taxon>Monosiga</taxon>
    </lineage>
</organism>
<evidence type="ECO:0000256" key="1">
    <source>
        <dbReference type="ARBA" id="ARBA00022527"/>
    </source>
</evidence>
<dbReference type="EMBL" id="CH991543">
    <property type="protein sequence ID" value="EDQ92655.1"/>
    <property type="molecule type" value="Genomic_DNA"/>
</dbReference>
<name>A9UQT5_MONBE</name>
<dbReference type="InterPro" id="IPR000719">
    <property type="entry name" value="Prot_kinase_dom"/>
</dbReference>
<dbReference type="GO" id="GO:0007189">
    <property type="term" value="P:adenylate cyclase-activating G protein-coupled receptor signaling pathway"/>
    <property type="evidence" value="ECO:0000318"/>
    <property type="project" value="GO_Central"/>
</dbReference>
<dbReference type="InParanoid" id="A9UQT5"/>
<dbReference type="InterPro" id="IPR000961">
    <property type="entry name" value="AGC-kinase_C"/>
</dbReference>
<keyword evidence="5 6" id="KW-0067">ATP-binding</keyword>
<evidence type="ECO:0000256" key="4">
    <source>
        <dbReference type="ARBA" id="ARBA00022777"/>
    </source>
</evidence>
<proteinExistence type="inferred from homology"/>
<dbReference type="PROSITE" id="PS00108">
    <property type="entry name" value="PROTEIN_KINASE_ST"/>
    <property type="match status" value="1"/>
</dbReference>
<reference evidence="11 12" key="1">
    <citation type="journal article" date="2008" name="Nature">
        <title>The genome of the choanoflagellate Monosiga brevicollis and the origin of metazoans.</title>
        <authorList>
            <consortium name="JGI Sequencing"/>
            <person name="King N."/>
            <person name="Westbrook M.J."/>
            <person name="Young S.L."/>
            <person name="Kuo A."/>
            <person name="Abedin M."/>
            <person name="Chapman J."/>
            <person name="Fairclough S."/>
            <person name="Hellsten U."/>
            <person name="Isogai Y."/>
            <person name="Letunic I."/>
            <person name="Marr M."/>
            <person name="Pincus D."/>
            <person name="Putnam N."/>
            <person name="Rokas A."/>
            <person name="Wright K.J."/>
            <person name="Zuzow R."/>
            <person name="Dirks W."/>
            <person name="Good M."/>
            <person name="Goodstein D."/>
            <person name="Lemons D."/>
            <person name="Li W."/>
            <person name="Lyons J.B."/>
            <person name="Morris A."/>
            <person name="Nichols S."/>
            <person name="Richter D.J."/>
            <person name="Salamov A."/>
            <person name="Bork P."/>
            <person name="Lim W.A."/>
            <person name="Manning G."/>
            <person name="Miller W.T."/>
            <person name="McGinnis W."/>
            <person name="Shapiro H."/>
            <person name="Tjian R."/>
            <person name="Grigoriev I.V."/>
            <person name="Rokhsar D."/>
        </authorList>
    </citation>
    <scope>NUCLEOTIDE SEQUENCE [LARGE SCALE GENOMIC DNA]</scope>
    <source>
        <strain evidence="12">MX1 / ATCC 50154</strain>
    </source>
</reference>
<dbReference type="Gene3D" id="3.30.200.20">
    <property type="entry name" value="Phosphorylase Kinase, domain 1"/>
    <property type="match status" value="1"/>
</dbReference>
<sequence length="387" mass="44260">MGNTLEGGQIDDSRASELGQTLLQDWQRQFDNAYCNPAQRRSASVQDFEQIKTVGTGSFGRVLLCKYGARNTPVALKILAKATVIQMKQVEHTVNEKNILQGLPDFPFIARLHASFQNPVNLYMALEYVPGGELFNHLRHQVRYAEPQSLFYASQIVLAFEFLHGLQIMYRDLKPENLLFTAEGYLKLCDFGFAKRVLDKTWTMCGTPEYLAPEILHMRGYTKAVDFWALGVLIYEMTAVSREPSNAASTVACTFYKSNRFRIEQGYPPFYAETPMEIYRKILKGQVRWPSHFSQDLITLLSNLLQPDITKRIGCLRRGVTEIKEQAWFEPIVWSDIFLRRVPAPYTPTLSSDFDTRNYDQYPEDDIAAGPDGIDPVDLDLDAFQDF</sequence>
<keyword evidence="2" id="KW-0808">Transferase</keyword>
<dbReference type="Gene3D" id="1.10.510.10">
    <property type="entry name" value="Transferase(Phosphotransferase) domain 1"/>
    <property type="match status" value="1"/>
</dbReference>
<dbReference type="SMART" id="SM00220">
    <property type="entry name" value="S_TKc"/>
    <property type="match status" value="1"/>
</dbReference>
<evidence type="ECO:0000256" key="2">
    <source>
        <dbReference type="ARBA" id="ARBA00022679"/>
    </source>
</evidence>
<evidence type="ECO:0000256" key="5">
    <source>
        <dbReference type="ARBA" id="ARBA00022840"/>
    </source>
</evidence>
<evidence type="ECO:0000259" key="9">
    <source>
        <dbReference type="PROSITE" id="PS50011"/>
    </source>
</evidence>
<dbReference type="PROSITE" id="PS00107">
    <property type="entry name" value="PROTEIN_KINASE_ATP"/>
    <property type="match status" value="1"/>
</dbReference>
<evidence type="ECO:0000256" key="7">
    <source>
        <dbReference type="RuleBase" id="RU000304"/>
    </source>
</evidence>
<keyword evidence="1 7" id="KW-0723">Serine/threonine-protein kinase</keyword>
<keyword evidence="3 6" id="KW-0547">Nucleotide-binding</keyword>
<dbReference type="GO" id="GO:0005952">
    <property type="term" value="C:cAMP-dependent protein kinase complex"/>
    <property type="evidence" value="ECO:0000318"/>
    <property type="project" value="GO_Central"/>
</dbReference>
<evidence type="ECO:0008006" key="13">
    <source>
        <dbReference type="Google" id="ProtNLM"/>
    </source>
</evidence>
<dbReference type="AlphaFoldDB" id="A9UQT5"/>
<dbReference type="SUPFAM" id="SSF56112">
    <property type="entry name" value="Protein kinase-like (PK-like)"/>
    <property type="match status" value="1"/>
</dbReference>
<protein>
    <recommendedName>
        <fullName evidence="13">Protein kinase domain-containing protein</fullName>
    </recommendedName>
</protein>
<gene>
    <name evidence="11" type="ORF">MONBRDRAFT_31027</name>
</gene>
<dbReference type="eggNOG" id="KOG0616">
    <property type="taxonomic scope" value="Eukaryota"/>
</dbReference>
<dbReference type="InterPro" id="IPR008271">
    <property type="entry name" value="Ser/Thr_kinase_AS"/>
</dbReference>
<dbReference type="KEGG" id="mbr:MONBRDRAFT_31027"/>
<evidence type="ECO:0000256" key="3">
    <source>
        <dbReference type="ARBA" id="ARBA00022741"/>
    </source>
</evidence>
<comment type="similarity">
    <text evidence="7">Belongs to the protein kinase superfamily.</text>
</comment>
<feature type="binding site" evidence="6">
    <location>
        <position position="77"/>
    </location>
    <ligand>
        <name>ATP</name>
        <dbReference type="ChEBI" id="CHEBI:30616"/>
    </ligand>
</feature>
<dbReference type="GO" id="GO:0004691">
    <property type="term" value="F:cAMP-dependent protein kinase activity"/>
    <property type="evidence" value="ECO:0000318"/>
    <property type="project" value="GO_Central"/>
</dbReference>
<dbReference type="Proteomes" id="UP000001357">
    <property type="component" value="Unassembled WGS sequence"/>
</dbReference>
<dbReference type="Pfam" id="PF00069">
    <property type="entry name" value="Pkinase"/>
    <property type="match status" value="1"/>
</dbReference>
<evidence type="ECO:0000256" key="8">
    <source>
        <dbReference type="SAM" id="MobiDB-lite"/>
    </source>
</evidence>
<feature type="domain" description="Protein kinase" evidence="9">
    <location>
        <begin position="48"/>
        <end position="329"/>
    </location>
</feature>
<dbReference type="InterPro" id="IPR017441">
    <property type="entry name" value="Protein_kinase_ATP_BS"/>
</dbReference>
<dbReference type="GO" id="GO:0005829">
    <property type="term" value="C:cytosol"/>
    <property type="evidence" value="ECO:0000318"/>
    <property type="project" value="GO_Central"/>
</dbReference>
<dbReference type="RefSeq" id="XP_001742417.1">
    <property type="nucleotide sequence ID" value="XM_001742365.1"/>
</dbReference>
<keyword evidence="12" id="KW-1185">Reference proteome</keyword>
<keyword evidence="4" id="KW-0418">Kinase</keyword>
<dbReference type="OMA" id="ATDWIAL"/>
<evidence type="ECO:0000256" key="6">
    <source>
        <dbReference type="PROSITE-ProRule" id="PRU10141"/>
    </source>
</evidence>
<dbReference type="PANTHER" id="PTHR24353:SF37">
    <property type="entry name" value="CAMP-DEPENDENT PROTEIN KINASE CATALYTIC SUBUNIT PRKX"/>
    <property type="match status" value="1"/>
</dbReference>
<evidence type="ECO:0000313" key="11">
    <source>
        <dbReference type="EMBL" id="EDQ92655.1"/>
    </source>
</evidence>
<dbReference type="PROSITE" id="PS51285">
    <property type="entry name" value="AGC_KINASE_CTER"/>
    <property type="match status" value="1"/>
</dbReference>
<dbReference type="PANTHER" id="PTHR24353">
    <property type="entry name" value="CYCLIC NUCLEOTIDE-DEPENDENT PROTEIN KINASE"/>
    <property type="match status" value="1"/>
</dbReference>
<dbReference type="STRING" id="81824.A9UQT5"/>
<feature type="domain" description="AGC-kinase C-terminal" evidence="10">
    <location>
        <begin position="330"/>
        <end position="387"/>
    </location>
</feature>
<evidence type="ECO:0000313" key="12">
    <source>
        <dbReference type="Proteomes" id="UP000001357"/>
    </source>
</evidence>
<dbReference type="GeneID" id="5887863"/>
<dbReference type="PROSITE" id="PS50011">
    <property type="entry name" value="PROTEIN_KINASE_DOM"/>
    <property type="match status" value="1"/>
</dbReference>
<dbReference type="FunCoup" id="A9UQT5">
    <property type="interactions" value="1185"/>
</dbReference>
<dbReference type="InterPro" id="IPR011009">
    <property type="entry name" value="Kinase-like_dom_sf"/>
</dbReference>
<evidence type="ECO:0000259" key="10">
    <source>
        <dbReference type="PROSITE" id="PS51285"/>
    </source>
</evidence>
<accession>A9UQT5</accession>
<dbReference type="GO" id="GO:0005524">
    <property type="term" value="F:ATP binding"/>
    <property type="evidence" value="ECO:0007669"/>
    <property type="project" value="UniProtKB-UniRule"/>
</dbReference>